<comment type="caution">
    <text evidence="2">The sequence shown here is derived from an EMBL/GenBank/DDBJ whole genome shotgun (WGS) entry which is preliminary data.</text>
</comment>
<name>A0ABP0C936_9PEZI</name>
<reference evidence="2 3" key="1">
    <citation type="submission" date="2024-01" db="EMBL/GenBank/DDBJ databases">
        <authorList>
            <person name="Allen C."/>
            <person name="Tagirdzhanova G."/>
        </authorList>
    </citation>
    <scope>NUCLEOTIDE SEQUENCE [LARGE SCALE GENOMIC DNA]</scope>
</reference>
<sequence>MLTATWGVLARHTFVNQSNHHNTFNRHEFRNEDYAVDDEIATFFTKTSVSREACDNLAKELVGGGSVVPVAVQGACSYTVYAGDDLSHVVQFRLKSLELKGQTAALARSIFGSLAPDVSFRRQLGDASLAGAGQEPLLVYTMTRMRGISRLDFVLAHGFPENSPVNKVRRKTLIQDVASFFALAWKTPQAVDKAYRDHIAETYASELQILLLALPDRFRPIVRATLQSLPHILALPMVLLHKDFGDCNIMVDEESCHLVGVLDWAEAEIGPFGTNLHSLQDLMSKLHLTNGWIRYEDYDELVACFWETLDSEVGGLDEDTVKAIKAARVLGLLRSWAFTSRLANEPAPVPVRDDESGRYRMMILEGLLLSPATRFEGLEEWIRAEGKEGWPD</sequence>
<gene>
    <name evidence="2" type="ORF">SCUCBS95973_006879</name>
</gene>
<dbReference type="EMBL" id="CAWUHB010000043">
    <property type="protein sequence ID" value="CAK7228428.1"/>
    <property type="molecule type" value="Genomic_DNA"/>
</dbReference>
<keyword evidence="3" id="KW-1185">Reference proteome</keyword>
<dbReference type="InterPro" id="IPR011009">
    <property type="entry name" value="Kinase-like_dom_sf"/>
</dbReference>
<organism evidence="2 3">
    <name type="scientific">Sporothrix curviconia</name>
    <dbReference type="NCBI Taxonomy" id="1260050"/>
    <lineage>
        <taxon>Eukaryota</taxon>
        <taxon>Fungi</taxon>
        <taxon>Dikarya</taxon>
        <taxon>Ascomycota</taxon>
        <taxon>Pezizomycotina</taxon>
        <taxon>Sordariomycetes</taxon>
        <taxon>Sordariomycetidae</taxon>
        <taxon>Ophiostomatales</taxon>
        <taxon>Ophiostomataceae</taxon>
        <taxon>Sporothrix</taxon>
    </lineage>
</organism>
<feature type="domain" description="Aminoglycoside phosphotransferase" evidence="1">
    <location>
        <begin position="204"/>
        <end position="274"/>
    </location>
</feature>
<dbReference type="Gene3D" id="3.90.1200.10">
    <property type="match status" value="1"/>
</dbReference>
<accession>A0ABP0C936</accession>
<dbReference type="SUPFAM" id="SSF56112">
    <property type="entry name" value="Protein kinase-like (PK-like)"/>
    <property type="match status" value="1"/>
</dbReference>
<dbReference type="InterPro" id="IPR002575">
    <property type="entry name" value="Aminoglycoside_PTrfase"/>
</dbReference>
<dbReference type="Proteomes" id="UP001642405">
    <property type="component" value="Unassembled WGS sequence"/>
</dbReference>
<evidence type="ECO:0000313" key="2">
    <source>
        <dbReference type="EMBL" id="CAK7228428.1"/>
    </source>
</evidence>
<protein>
    <recommendedName>
        <fullName evidence="1">Aminoglycoside phosphotransferase domain-containing protein</fullName>
    </recommendedName>
</protein>
<proteinExistence type="predicted"/>
<evidence type="ECO:0000313" key="3">
    <source>
        <dbReference type="Proteomes" id="UP001642405"/>
    </source>
</evidence>
<dbReference type="Pfam" id="PF01636">
    <property type="entry name" value="APH"/>
    <property type="match status" value="1"/>
</dbReference>
<evidence type="ECO:0000259" key="1">
    <source>
        <dbReference type="Pfam" id="PF01636"/>
    </source>
</evidence>